<organism evidence="2 3">
    <name type="scientific">Paracraurococcus ruber</name>
    <dbReference type="NCBI Taxonomy" id="77675"/>
    <lineage>
        <taxon>Bacteria</taxon>
        <taxon>Pseudomonadati</taxon>
        <taxon>Pseudomonadota</taxon>
        <taxon>Alphaproteobacteria</taxon>
        <taxon>Acetobacterales</taxon>
        <taxon>Roseomonadaceae</taxon>
        <taxon>Paracraurococcus</taxon>
    </lineage>
</organism>
<dbReference type="Proteomes" id="UP000697995">
    <property type="component" value="Unassembled WGS sequence"/>
</dbReference>
<evidence type="ECO:0000259" key="1">
    <source>
        <dbReference type="Pfam" id="PF01738"/>
    </source>
</evidence>
<dbReference type="PANTHER" id="PTHR46623:SF6">
    <property type="entry name" value="ALPHA_BETA-HYDROLASES SUPERFAMILY PROTEIN"/>
    <property type="match status" value="1"/>
</dbReference>
<comment type="caution">
    <text evidence="2">The sequence shown here is derived from an EMBL/GenBank/DDBJ whole genome shotgun (WGS) entry which is preliminary data.</text>
</comment>
<dbReference type="RefSeq" id="WP_133221914.1">
    <property type="nucleotide sequence ID" value="NZ_NRSG01000112.1"/>
</dbReference>
<dbReference type="Gene3D" id="3.40.50.1820">
    <property type="entry name" value="alpha/beta hydrolase"/>
    <property type="match status" value="1"/>
</dbReference>
<proteinExistence type="predicted"/>
<protein>
    <submittedName>
        <fullName evidence="2">Carboxymethylenebutenolidase</fullName>
    </submittedName>
</protein>
<accession>A0ABS1CZI1</accession>
<dbReference type="Pfam" id="PF01738">
    <property type="entry name" value="DLH"/>
    <property type="match status" value="1"/>
</dbReference>
<dbReference type="InterPro" id="IPR029058">
    <property type="entry name" value="AB_hydrolase_fold"/>
</dbReference>
<feature type="domain" description="Dienelactone hydrolase" evidence="1">
    <location>
        <begin position="17"/>
        <end position="239"/>
    </location>
</feature>
<dbReference type="InterPro" id="IPR002925">
    <property type="entry name" value="Dienelactn_hydro"/>
</dbReference>
<dbReference type="SUPFAM" id="SSF53474">
    <property type="entry name" value="alpha/beta-Hydrolases"/>
    <property type="match status" value="1"/>
</dbReference>
<evidence type="ECO:0000313" key="2">
    <source>
        <dbReference type="EMBL" id="MBK1659616.1"/>
    </source>
</evidence>
<dbReference type="EMBL" id="NRSG01000112">
    <property type="protein sequence ID" value="MBK1659616.1"/>
    <property type="molecule type" value="Genomic_DNA"/>
</dbReference>
<sequence length="241" mass="25408">MPETMIAATDGSGSFGAYVAQPKDKPAGAGAPAARGAVVMIQEIFGVNATMRQLSDWVAELGFIAISPDLFWRQEKGVQLDPDAGQAQWDKAFKLMQGMDQDKAVEDLKATIAEARRMPGANGKVATMGFCLGGRLAYMTAARTDADANISYYGVGIEGLLGEVGAIKAPLILHIAEKDKFVPPEAQAKILEGVKGNPQVSAHVYPGVDHAFARMGGHAWDARAATIANGRTAELLARVLG</sequence>
<name>A0ABS1CZI1_9PROT</name>
<evidence type="ECO:0000313" key="3">
    <source>
        <dbReference type="Proteomes" id="UP000697995"/>
    </source>
</evidence>
<dbReference type="PANTHER" id="PTHR46623">
    <property type="entry name" value="CARBOXYMETHYLENEBUTENOLIDASE-RELATED"/>
    <property type="match status" value="1"/>
</dbReference>
<gene>
    <name evidence="2" type="ORF">CKO45_15375</name>
</gene>
<reference evidence="2 3" key="1">
    <citation type="journal article" date="2020" name="Microorganisms">
        <title>Osmotic Adaptation and Compatible Solute Biosynthesis of Phototrophic Bacteria as Revealed from Genome Analyses.</title>
        <authorList>
            <person name="Imhoff J.F."/>
            <person name="Rahn T."/>
            <person name="Kunzel S."/>
            <person name="Keller A."/>
            <person name="Neulinger S.C."/>
        </authorList>
    </citation>
    <scope>NUCLEOTIDE SEQUENCE [LARGE SCALE GENOMIC DNA]</scope>
    <source>
        <strain evidence="2 3">DSM 15382</strain>
    </source>
</reference>
<dbReference type="InterPro" id="IPR051049">
    <property type="entry name" value="Dienelactone_hydrolase-like"/>
</dbReference>
<keyword evidence="3" id="KW-1185">Reference proteome</keyword>